<protein>
    <submittedName>
        <fullName evidence="1">Uncharacterized protein</fullName>
    </submittedName>
</protein>
<organism evidence="1 2">
    <name type="scientific">Septoria linicola</name>
    <dbReference type="NCBI Taxonomy" id="215465"/>
    <lineage>
        <taxon>Eukaryota</taxon>
        <taxon>Fungi</taxon>
        <taxon>Dikarya</taxon>
        <taxon>Ascomycota</taxon>
        <taxon>Pezizomycotina</taxon>
        <taxon>Dothideomycetes</taxon>
        <taxon>Dothideomycetidae</taxon>
        <taxon>Mycosphaerellales</taxon>
        <taxon>Mycosphaerellaceae</taxon>
        <taxon>Septoria</taxon>
    </lineage>
</organism>
<gene>
    <name evidence="1" type="ORF">Slin15195_G095360</name>
</gene>
<keyword evidence="2" id="KW-1185">Reference proteome</keyword>
<evidence type="ECO:0000313" key="1">
    <source>
        <dbReference type="EMBL" id="USW56217.1"/>
    </source>
</evidence>
<sequence>MSSTVIPIPSGTINEFCIQQLSGFHGEEQTCANETRGTIDEDFQTFCCDGWIIDTTQDLYRYDPTANRTETHVDLANLVCCAAHGPQQGGIMPIIQGNGLTCTTGSPTPLASLAATNTNNAANYLATYTGAQGGSESGTYNPTLTDFVPTETPYCLWADTVGMVMQNVTVAVADITVPPAPTTDEYGYPITTGTFAPNTTSYQCRK</sequence>
<dbReference type="EMBL" id="CP099425">
    <property type="protein sequence ID" value="USW56217.1"/>
    <property type="molecule type" value="Genomic_DNA"/>
</dbReference>
<reference evidence="1" key="1">
    <citation type="submission" date="2022-06" db="EMBL/GenBank/DDBJ databases">
        <title>Complete genome sequences of two strains of the flax pathogen Septoria linicola.</title>
        <authorList>
            <person name="Lapalu N."/>
            <person name="Simon A."/>
            <person name="Demenou B."/>
            <person name="Paumier D."/>
            <person name="Guillot M.-P."/>
            <person name="Gout L."/>
            <person name="Valade R."/>
        </authorList>
    </citation>
    <scope>NUCLEOTIDE SEQUENCE</scope>
    <source>
        <strain evidence="1">SE15195</strain>
    </source>
</reference>
<dbReference type="AlphaFoldDB" id="A0A9Q9B2I0"/>
<name>A0A9Q9B2I0_9PEZI</name>
<accession>A0A9Q9B2I0</accession>
<evidence type="ECO:0000313" key="2">
    <source>
        <dbReference type="Proteomes" id="UP001056384"/>
    </source>
</evidence>
<dbReference type="Proteomes" id="UP001056384">
    <property type="component" value="Chromosome 8"/>
</dbReference>
<proteinExistence type="predicted"/>